<feature type="domain" description="Rubisco accumulation factor 1 C-terminal" evidence="1">
    <location>
        <begin position="116"/>
        <end position="203"/>
    </location>
</feature>
<comment type="caution">
    <text evidence="2">The sequence shown here is derived from an EMBL/GenBank/DDBJ whole genome shotgun (WGS) entry which is preliminary data.</text>
</comment>
<evidence type="ECO:0000313" key="2">
    <source>
        <dbReference type="EMBL" id="KAL3815861.1"/>
    </source>
</evidence>
<dbReference type="InterPro" id="IPR040858">
    <property type="entry name" value="Raf1_C"/>
</dbReference>
<name>A0ABD3RUD5_9STRA</name>
<evidence type="ECO:0000259" key="1">
    <source>
        <dbReference type="Pfam" id="PF18087"/>
    </source>
</evidence>
<organism evidence="2 3">
    <name type="scientific">Cyclostephanos tholiformis</name>
    <dbReference type="NCBI Taxonomy" id="382380"/>
    <lineage>
        <taxon>Eukaryota</taxon>
        <taxon>Sar</taxon>
        <taxon>Stramenopiles</taxon>
        <taxon>Ochrophyta</taxon>
        <taxon>Bacillariophyta</taxon>
        <taxon>Coscinodiscophyceae</taxon>
        <taxon>Thalassiosirophycidae</taxon>
        <taxon>Stephanodiscales</taxon>
        <taxon>Stephanodiscaceae</taxon>
        <taxon>Cyclostephanos</taxon>
    </lineage>
</organism>
<gene>
    <name evidence="2" type="ORF">ACHAXA_002277</name>
</gene>
<protein>
    <recommendedName>
        <fullName evidence="1">Rubisco accumulation factor 1 C-terminal domain-containing protein</fullName>
    </recommendedName>
</protein>
<sequence>MLCPERKRKPYIRPSIITVYQQTRDLRARRCNRRNMLLTRIISIASALGLSSECHAFTTGDGSTTKSPTTASRSSLLQTSATTMNAAVGNLHGQSSCFLPLLQNDEDYIAPRIVQMGTVALPGMTSVYETEDPVVIIADHISLGVQLPPAITEAVDLIVLCDRARTHFAERKFLVLELDDNPGVVTIAAFGSKMEMPPNAKILGHMGTVALPGMTSVYETEDPVVIIADHISLGVQLPPAITEAMDLIVLCDRARTHFAERKFLVLELDDNPGVVTIAAFGSKMEMPPNAKILGHVTLVQIPWLPNMQKKKSGFMEEDELF</sequence>
<evidence type="ECO:0000313" key="3">
    <source>
        <dbReference type="Proteomes" id="UP001530377"/>
    </source>
</evidence>
<dbReference type="Pfam" id="PF18087">
    <property type="entry name" value="RuBisCo_chap_C"/>
    <property type="match status" value="2"/>
</dbReference>
<reference evidence="2 3" key="1">
    <citation type="submission" date="2024-10" db="EMBL/GenBank/DDBJ databases">
        <title>Updated reference genomes for cyclostephanoid diatoms.</title>
        <authorList>
            <person name="Roberts W.R."/>
            <person name="Alverson A.J."/>
        </authorList>
    </citation>
    <scope>NUCLEOTIDE SEQUENCE [LARGE SCALE GENOMIC DNA]</scope>
    <source>
        <strain evidence="2 3">AJA228-03</strain>
    </source>
</reference>
<keyword evidence="3" id="KW-1185">Reference proteome</keyword>
<dbReference type="EMBL" id="JALLPB020000179">
    <property type="protein sequence ID" value="KAL3815861.1"/>
    <property type="molecule type" value="Genomic_DNA"/>
</dbReference>
<dbReference type="AlphaFoldDB" id="A0ABD3RUD5"/>
<dbReference type="Proteomes" id="UP001530377">
    <property type="component" value="Unassembled WGS sequence"/>
</dbReference>
<proteinExistence type="predicted"/>
<accession>A0ABD3RUD5</accession>
<feature type="domain" description="Rubisco accumulation factor 1 C-terminal" evidence="1">
    <location>
        <begin position="204"/>
        <end position="299"/>
    </location>
</feature>